<keyword evidence="5" id="KW-1185">Reference proteome</keyword>
<dbReference type="PANTHER" id="PTHR11079">
    <property type="entry name" value="CYTOSINE DEAMINASE FAMILY MEMBER"/>
    <property type="match status" value="1"/>
</dbReference>
<name>A0A4P9ZTZ3_9FUNG</name>
<evidence type="ECO:0000256" key="1">
    <source>
        <dbReference type="ARBA" id="ARBA00022694"/>
    </source>
</evidence>
<dbReference type="CDD" id="cd01285">
    <property type="entry name" value="nucleoside_deaminase"/>
    <property type="match status" value="1"/>
</dbReference>
<comment type="similarity">
    <text evidence="2">Belongs to the cytidine and deoxycytidylate deaminase family. ADAT3 subfamily.</text>
</comment>
<organism evidence="4 5">
    <name type="scientific">Dimargaris cristalligena</name>
    <dbReference type="NCBI Taxonomy" id="215637"/>
    <lineage>
        <taxon>Eukaryota</taxon>
        <taxon>Fungi</taxon>
        <taxon>Fungi incertae sedis</taxon>
        <taxon>Zoopagomycota</taxon>
        <taxon>Kickxellomycotina</taxon>
        <taxon>Dimargaritomycetes</taxon>
        <taxon>Dimargaritales</taxon>
        <taxon>Dimargaritaceae</taxon>
        <taxon>Dimargaris</taxon>
    </lineage>
</organism>
<feature type="non-terminal residue" evidence="4">
    <location>
        <position position="1"/>
    </location>
</feature>
<evidence type="ECO:0000313" key="4">
    <source>
        <dbReference type="EMBL" id="RKP37014.1"/>
    </source>
</evidence>
<proteinExistence type="inferred from homology"/>
<accession>A0A4P9ZTZ3</accession>
<dbReference type="GO" id="GO:0005737">
    <property type="term" value="C:cytoplasm"/>
    <property type="evidence" value="ECO:0007669"/>
    <property type="project" value="TreeGrafter"/>
</dbReference>
<dbReference type="STRING" id="215637.A0A4P9ZTZ3"/>
<reference evidence="5" key="1">
    <citation type="journal article" date="2018" name="Nat. Microbiol.">
        <title>Leveraging single-cell genomics to expand the fungal tree of life.</title>
        <authorList>
            <person name="Ahrendt S.R."/>
            <person name="Quandt C.A."/>
            <person name="Ciobanu D."/>
            <person name="Clum A."/>
            <person name="Salamov A."/>
            <person name="Andreopoulos B."/>
            <person name="Cheng J.F."/>
            <person name="Woyke T."/>
            <person name="Pelin A."/>
            <person name="Henrissat B."/>
            <person name="Reynolds N.K."/>
            <person name="Benny G.L."/>
            <person name="Smith M.E."/>
            <person name="James T.Y."/>
            <person name="Grigoriev I.V."/>
        </authorList>
    </citation>
    <scope>NUCLEOTIDE SEQUENCE [LARGE SCALE GENOMIC DNA]</scope>
    <source>
        <strain evidence="5">RSA 468</strain>
    </source>
</reference>
<dbReference type="GO" id="GO:0052717">
    <property type="term" value="F:tRNA-specific adenosine-34 deaminase activity"/>
    <property type="evidence" value="ECO:0007669"/>
    <property type="project" value="TreeGrafter"/>
</dbReference>
<feature type="non-terminal residue" evidence="4">
    <location>
        <position position="120"/>
    </location>
</feature>
<protein>
    <submittedName>
        <fullName evidence="4">Cytidine deaminase-like protein</fullName>
    </submittedName>
</protein>
<dbReference type="GO" id="GO:0008033">
    <property type="term" value="P:tRNA processing"/>
    <property type="evidence" value="ECO:0007669"/>
    <property type="project" value="UniProtKB-KW"/>
</dbReference>
<dbReference type="InterPro" id="IPR016193">
    <property type="entry name" value="Cytidine_deaminase-like"/>
</dbReference>
<sequence length="120" mass="13581">PRGVVVVDPQSDTVLASATDGRITSPNPLDHAVMIAIEQVALRERQRREQQHPGQVDDGYLCTGYDVYTTMEPCVMCSMALTHSRIRRLFYLDTNPEEGGLKSNFGVHNFSKLNHQYRVY</sequence>
<dbReference type="PANTHER" id="PTHR11079:SF156">
    <property type="entry name" value="INACTIVE TRNA-SPECIFIC ADENOSINE DEAMINASE-LIKE PROTEIN 3-RELATED"/>
    <property type="match status" value="1"/>
</dbReference>
<dbReference type="Gene3D" id="3.40.140.10">
    <property type="entry name" value="Cytidine Deaminase, domain 2"/>
    <property type="match status" value="1"/>
</dbReference>
<evidence type="ECO:0000259" key="3">
    <source>
        <dbReference type="PROSITE" id="PS51747"/>
    </source>
</evidence>
<dbReference type="Pfam" id="PF00383">
    <property type="entry name" value="dCMP_cyt_deam_1"/>
    <property type="match status" value="1"/>
</dbReference>
<evidence type="ECO:0000313" key="5">
    <source>
        <dbReference type="Proteomes" id="UP000268162"/>
    </source>
</evidence>
<dbReference type="SUPFAM" id="SSF53927">
    <property type="entry name" value="Cytidine deaminase-like"/>
    <property type="match status" value="1"/>
</dbReference>
<keyword evidence="1" id="KW-0819">tRNA processing</keyword>
<dbReference type="GO" id="GO:0005634">
    <property type="term" value="C:nucleus"/>
    <property type="evidence" value="ECO:0007669"/>
    <property type="project" value="TreeGrafter"/>
</dbReference>
<dbReference type="AlphaFoldDB" id="A0A4P9ZTZ3"/>
<dbReference type="EMBL" id="ML002558">
    <property type="protein sequence ID" value="RKP37014.1"/>
    <property type="molecule type" value="Genomic_DNA"/>
</dbReference>
<feature type="domain" description="CMP/dCMP-type deaminase" evidence="3">
    <location>
        <begin position="1"/>
        <end position="103"/>
    </location>
</feature>
<dbReference type="PROSITE" id="PS51747">
    <property type="entry name" value="CYT_DCMP_DEAMINASES_2"/>
    <property type="match status" value="1"/>
</dbReference>
<dbReference type="InterPro" id="IPR002125">
    <property type="entry name" value="CMP_dCMP_dom"/>
</dbReference>
<gene>
    <name evidence="4" type="ORF">BJ085DRAFT_5667</name>
</gene>
<evidence type="ECO:0000256" key="2">
    <source>
        <dbReference type="ARBA" id="ARBA00038160"/>
    </source>
</evidence>
<dbReference type="Proteomes" id="UP000268162">
    <property type="component" value="Unassembled WGS sequence"/>
</dbReference>